<dbReference type="PANTHER" id="PTHR38471">
    <property type="entry name" value="FOUR HELIX BUNDLE PROTEIN"/>
    <property type="match status" value="1"/>
</dbReference>
<dbReference type="Pfam" id="PF05635">
    <property type="entry name" value="23S_rRNA_IVP"/>
    <property type="match status" value="1"/>
</dbReference>
<dbReference type="InterPro" id="IPR036583">
    <property type="entry name" value="23S_rRNA_IVS_sf"/>
</dbReference>
<dbReference type="PANTHER" id="PTHR38471:SF2">
    <property type="entry name" value="FOUR HELIX BUNDLE PROTEIN"/>
    <property type="match status" value="1"/>
</dbReference>
<dbReference type="RefSeq" id="WP_123353086.1">
    <property type="nucleotide sequence ID" value="NZ_CP027432.2"/>
</dbReference>
<accession>A0ABX5TN03</accession>
<reference evidence="1" key="1">
    <citation type="submission" date="2019-06" db="EMBL/GenBank/DDBJ databases">
        <title>A comparative analysis of the Nautiliaceae.</title>
        <authorList>
            <person name="Grosche A."/>
            <person name="Smedile F."/>
            <person name="Vetriani C."/>
        </authorList>
    </citation>
    <scope>NUCLEOTIDE SEQUENCE</scope>
    <source>
        <strain evidence="1">TB6</strain>
    </source>
</reference>
<dbReference type="PIRSF" id="PIRSF035652">
    <property type="entry name" value="CHP02436"/>
    <property type="match status" value="1"/>
</dbReference>
<dbReference type="SUPFAM" id="SSF158446">
    <property type="entry name" value="IVS-encoded protein-like"/>
    <property type="match status" value="1"/>
</dbReference>
<gene>
    <name evidence="1" type="ORF">C6V80_08580</name>
</gene>
<dbReference type="InterPro" id="IPR012657">
    <property type="entry name" value="23S_rRNA-intervening_sequence"/>
</dbReference>
<organism evidence="1 2">
    <name type="scientific">Caminibacter pacificus</name>
    <dbReference type="NCBI Taxonomy" id="1424653"/>
    <lineage>
        <taxon>Bacteria</taxon>
        <taxon>Pseudomonadati</taxon>
        <taxon>Campylobacterota</taxon>
        <taxon>Epsilonproteobacteria</taxon>
        <taxon>Nautiliales</taxon>
        <taxon>Nautiliaceae</taxon>
        <taxon>Caminibacter</taxon>
    </lineage>
</organism>
<dbReference type="EMBL" id="CP027432">
    <property type="protein sequence ID" value="QCI29236.1"/>
    <property type="molecule type" value="Genomic_DNA"/>
</dbReference>
<proteinExistence type="predicted"/>
<dbReference type="NCBIfam" id="TIGR02436">
    <property type="entry name" value="four helix bundle protein"/>
    <property type="match status" value="1"/>
</dbReference>
<keyword evidence="2" id="KW-1185">Reference proteome</keyword>
<dbReference type="Proteomes" id="UP000298805">
    <property type="component" value="Chromosome"/>
</dbReference>
<evidence type="ECO:0000313" key="2">
    <source>
        <dbReference type="Proteomes" id="UP000298805"/>
    </source>
</evidence>
<evidence type="ECO:0000313" key="1">
    <source>
        <dbReference type="EMBL" id="QCI29236.1"/>
    </source>
</evidence>
<protein>
    <submittedName>
        <fullName evidence="1">Four helix bundle protein</fullName>
    </submittedName>
</protein>
<name>A0ABX5TN03_9BACT</name>
<dbReference type="Gene3D" id="1.20.1440.60">
    <property type="entry name" value="23S rRNA-intervening sequence"/>
    <property type="match status" value="1"/>
</dbReference>
<sequence length="114" mass="13259">MEKEKVIENKSYDFAKRIIKVYRYLTDKKEFVLSKQLLKSGTSIGTNVVEGQYSISKKDFKNKMSIVLKEAVESRYWINLLKDSDYISEMQANSLLQDLKDIIKILTKIVKNAS</sequence>